<dbReference type="InterPro" id="IPR048664">
    <property type="entry name" value="INI1_DNA-bd"/>
</dbReference>
<feature type="non-terminal residue" evidence="2">
    <location>
        <position position="148"/>
    </location>
</feature>
<dbReference type="EMBL" id="GL767871">
    <property type="protein sequence ID" value="EFZ12950.1"/>
    <property type="molecule type" value="Genomic_DNA"/>
</dbReference>
<dbReference type="Pfam" id="PF21459">
    <property type="entry name" value="INI1_DNA-bd"/>
    <property type="match status" value="1"/>
</dbReference>
<dbReference type="HOGENOM" id="CLU_1761064_0_0_1"/>
<name>E9J2K2_SOLIN</name>
<proteinExistence type="predicted"/>
<organism>
    <name type="scientific">Solenopsis invicta</name>
    <name type="common">Red imported fire ant</name>
    <name type="synonym">Solenopsis wagneri</name>
    <dbReference type="NCBI Taxonomy" id="13686"/>
    <lineage>
        <taxon>Eukaryota</taxon>
        <taxon>Metazoa</taxon>
        <taxon>Ecdysozoa</taxon>
        <taxon>Arthropoda</taxon>
        <taxon>Hexapoda</taxon>
        <taxon>Insecta</taxon>
        <taxon>Pterygota</taxon>
        <taxon>Neoptera</taxon>
        <taxon>Endopterygota</taxon>
        <taxon>Hymenoptera</taxon>
        <taxon>Apocrita</taxon>
        <taxon>Aculeata</taxon>
        <taxon>Formicoidea</taxon>
        <taxon>Formicidae</taxon>
        <taxon>Myrmicinae</taxon>
        <taxon>Solenopsis</taxon>
    </lineage>
</organism>
<feature type="domain" description="SWI/SNF Subunit INI1 DNA binding" evidence="1">
    <location>
        <begin position="4"/>
        <end position="53"/>
    </location>
</feature>
<gene>
    <name evidence="2" type="ORF">SINV_05963</name>
</gene>
<sequence>MTQKPTKFQLENKNYYYIGAEVSKYLNLTNGRLYKLYPGLHKKPINKHERQKWDRPHYLVSCRDRNCTSYKAGAECRVVPIRWRIFTLCRVETVITVDREFGDRDIVRTRGSAEYKVSSSRAGARRVNTVPAVLSAREFPPSRHVRTA</sequence>
<evidence type="ECO:0000313" key="2">
    <source>
        <dbReference type="EMBL" id="EFZ12950.1"/>
    </source>
</evidence>
<evidence type="ECO:0000259" key="1">
    <source>
        <dbReference type="Pfam" id="PF21459"/>
    </source>
</evidence>
<reference evidence="2" key="1">
    <citation type="journal article" date="2011" name="Proc. Natl. Acad. Sci. U.S.A.">
        <title>The genome of the fire ant Solenopsis invicta.</title>
        <authorList>
            <person name="Wurm Y."/>
            <person name="Wang J."/>
            <person name="Riba-Grognuz O."/>
            <person name="Corona M."/>
            <person name="Nygaard S."/>
            <person name="Hunt B.G."/>
            <person name="Ingram K.K."/>
            <person name="Falquet L."/>
            <person name="Nipitwattanaphon M."/>
            <person name="Gotzek D."/>
            <person name="Dijkstra M.B."/>
            <person name="Oettler J."/>
            <person name="Comtesse F."/>
            <person name="Shih C.J."/>
            <person name="Wu W.J."/>
            <person name="Yang C.C."/>
            <person name="Thomas J."/>
            <person name="Beaudoing E."/>
            <person name="Pradervand S."/>
            <person name="Flegel V."/>
            <person name="Cook E.D."/>
            <person name="Fabbretti R."/>
            <person name="Stockinger H."/>
            <person name="Long L."/>
            <person name="Farmerie W.G."/>
            <person name="Oakey J."/>
            <person name="Boomsma J.J."/>
            <person name="Pamilo P."/>
            <person name="Yi S.V."/>
            <person name="Heinze J."/>
            <person name="Goodisman M.A."/>
            <person name="Farinelli L."/>
            <person name="Harshman K."/>
            <person name="Hulo N."/>
            <person name="Cerutti L."/>
            <person name="Xenarios I."/>
            <person name="Shoemaker D."/>
            <person name="Keller L."/>
        </authorList>
    </citation>
    <scope>NUCLEOTIDE SEQUENCE [LARGE SCALE GENOMIC DNA]</scope>
</reference>
<accession>E9J2K2</accession>
<protein>
    <recommendedName>
        <fullName evidence="1">SWI/SNF Subunit INI1 DNA binding domain-containing protein</fullName>
    </recommendedName>
</protein>
<dbReference type="AlphaFoldDB" id="E9J2K2"/>